<dbReference type="PANTHER" id="PTHR30614:SF41">
    <property type="entry name" value="INNER MEMBRANE AMINO-ACID ABC TRANSPORTER PERMEASE PROTEIN YHDY"/>
    <property type="match status" value="1"/>
</dbReference>
<dbReference type="PANTHER" id="PTHR30614">
    <property type="entry name" value="MEMBRANE COMPONENT OF AMINO ACID ABC TRANSPORTER"/>
    <property type="match status" value="1"/>
</dbReference>
<dbReference type="InterPro" id="IPR000515">
    <property type="entry name" value="MetI-like"/>
</dbReference>
<evidence type="ECO:0000313" key="10">
    <source>
        <dbReference type="Proteomes" id="UP000192790"/>
    </source>
</evidence>
<evidence type="ECO:0000256" key="3">
    <source>
        <dbReference type="ARBA" id="ARBA00022475"/>
    </source>
</evidence>
<dbReference type="CDD" id="cd06261">
    <property type="entry name" value="TM_PBP2"/>
    <property type="match status" value="1"/>
</dbReference>
<keyword evidence="6 7" id="KW-0472">Membrane</keyword>
<evidence type="ECO:0000256" key="5">
    <source>
        <dbReference type="ARBA" id="ARBA00022989"/>
    </source>
</evidence>
<dbReference type="Gene3D" id="1.10.3720.10">
    <property type="entry name" value="MetI-like"/>
    <property type="match status" value="1"/>
</dbReference>
<feature type="transmembrane region" description="Helical" evidence="7">
    <location>
        <begin position="20"/>
        <end position="41"/>
    </location>
</feature>
<gene>
    <name evidence="9" type="ORF">SAMN02745168_0247</name>
</gene>
<keyword evidence="3" id="KW-1003">Cell membrane</keyword>
<evidence type="ECO:0000256" key="4">
    <source>
        <dbReference type="ARBA" id="ARBA00022692"/>
    </source>
</evidence>
<dbReference type="NCBIfam" id="TIGR01726">
    <property type="entry name" value="HEQRo_perm_3TM"/>
    <property type="match status" value="1"/>
</dbReference>
<reference evidence="9 10" key="1">
    <citation type="submission" date="2017-04" db="EMBL/GenBank/DDBJ databases">
        <authorList>
            <person name="Afonso C.L."/>
            <person name="Miller P.J."/>
            <person name="Scott M.A."/>
            <person name="Spackman E."/>
            <person name="Goraichik I."/>
            <person name="Dimitrov K.M."/>
            <person name="Suarez D.L."/>
            <person name="Swayne D.E."/>
        </authorList>
    </citation>
    <scope>NUCLEOTIDE SEQUENCE [LARGE SCALE GENOMIC DNA]</scope>
    <source>
        <strain evidence="9 10">DSM 12816</strain>
    </source>
</reference>
<keyword evidence="5 7" id="KW-1133">Transmembrane helix</keyword>
<dbReference type="PROSITE" id="PS50928">
    <property type="entry name" value="ABC_TM1"/>
    <property type="match status" value="1"/>
</dbReference>
<comment type="similarity">
    <text evidence="7">Belongs to the binding-protein-dependent transport system permease family.</text>
</comment>
<accession>A0A1W2CUV8</accession>
<feature type="domain" description="ABC transmembrane type-1" evidence="8">
    <location>
        <begin position="17"/>
        <end position="204"/>
    </location>
</feature>
<dbReference type="GO" id="GO:0022857">
    <property type="term" value="F:transmembrane transporter activity"/>
    <property type="evidence" value="ECO:0007669"/>
    <property type="project" value="InterPro"/>
</dbReference>
<evidence type="ECO:0000256" key="1">
    <source>
        <dbReference type="ARBA" id="ARBA00004651"/>
    </source>
</evidence>
<organism evidence="9 10">
    <name type="scientific">Papillibacter cinnamivorans DSM 12816</name>
    <dbReference type="NCBI Taxonomy" id="1122930"/>
    <lineage>
        <taxon>Bacteria</taxon>
        <taxon>Bacillati</taxon>
        <taxon>Bacillota</taxon>
        <taxon>Clostridia</taxon>
        <taxon>Eubacteriales</taxon>
        <taxon>Oscillospiraceae</taxon>
        <taxon>Papillibacter</taxon>
    </lineage>
</organism>
<evidence type="ECO:0000256" key="7">
    <source>
        <dbReference type="RuleBase" id="RU363032"/>
    </source>
</evidence>
<dbReference type="RefSeq" id="WP_084235667.1">
    <property type="nucleotide sequence ID" value="NZ_FWXW01000013.1"/>
</dbReference>
<keyword evidence="2 7" id="KW-0813">Transport</keyword>
<dbReference type="Proteomes" id="UP000192790">
    <property type="component" value="Unassembled WGS sequence"/>
</dbReference>
<keyword evidence="4 7" id="KW-0812">Transmembrane</keyword>
<protein>
    <submittedName>
        <fullName evidence="9">Putative glutamine transport system permease protein</fullName>
    </submittedName>
</protein>
<evidence type="ECO:0000256" key="6">
    <source>
        <dbReference type="ARBA" id="ARBA00023136"/>
    </source>
</evidence>
<feature type="transmembrane region" description="Helical" evidence="7">
    <location>
        <begin position="183"/>
        <end position="203"/>
    </location>
</feature>
<dbReference type="Pfam" id="PF00528">
    <property type="entry name" value="BPD_transp_1"/>
    <property type="match status" value="1"/>
</dbReference>
<dbReference type="GO" id="GO:0006865">
    <property type="term" value="P:amino acid transport"/>
    <property type="evidence" value="ECO:0007669"/>
    <property type="project" value="TreeGrafter"/>
</dbReference>
<dbReference type="InterPro" id="IPR010065">
    <property type="entry name" value="AA_ABC_transptr_permease_3TM"/>
</dbReference>
<dbReference type="OrthoDB" id="9787841at2"/>
<evidence type="ECO:0000313" key="9">
    <source>
        <dbReference type="EMBL" id="SMC89017.1"/>
    </source>
</evidence>
<evidence type="ECO:0000256" key="2">
    <source>
        <dbReference type="ARBA" id="ARBA00022448"/>
    </source>
</evidence>
<feature type="transmembrane region" description="Helical" evidence="7">
    <location>
        <begin position="53"/>
        <end position="76"/>
    </location>
</feature>
<keyword evidence="10" id="KW-1185">Reference proteome</keyword>
<dbReference type="SUPFAM" id="SSF161098">
    <property type="entry name" value="MetI-like"/>
    <property type="match status" value="1"/>
</dbReference>
<sequence length="213" mass="23897">MSAIFTPENMLFILAGLKTTLYISVISILLSTLFGTILGVLRSLTRGVPRAIAAVYIEVVRNIPNLLWIYVIFIVFRLKSMDAGVVSFTIFTSAAVGEIVRGGLNSVGKGQWEAARSQGFNLLQVLWYVVLPQAMRNMIPALVSQFVTVIKDTSFLWSVIAIQEITGKVTILMGRYYKVNQVFILYGILALTYFVINFAISHFSRRLQKRLSY</sequence>
<dbReference type="EMBL" id="FWXW01000013">
    <property type="protein sequence ID" value="SMC89017.1"/>
    <property type="molecule type" value="Genomic_DNA"/>
</dbReference>
<dbReference type="InterPro" id="IPR043429">
    <property type="entry name" value="ArtM/GltK/GlnP/TcyL/YhdX-like"/>
</dbReference>
<proteinExistence type="inferred from homology"/>
<dbReference type="AlphaFoldDB" id="A0A1W2CUV8"/>
<evidence type="ECO:0000259" key="8">
    <source>
        <dbReference type="PROSITE" id="PS50928"/>
    </source>
</evidence>
<dbReference type="GO" id="GO:0043190">
    <property type="term" value="C:ATP-binding cassette (ABC) transporter complex"/>
    <property type="evidence" value="ECO:0007669"/>
    <property type="project" value="InterPro"/>
</dbReference>
<name>A0A1W2CUV8_9FIRM</name>
<comment type="subcellular location">
    <subcellularLocation>
        <location evidence="1 7">Cell membrane</location>
        <topology evidence="1 7">Multi-pass membrane protein</topology>
    </subcellularLocation>
</comment>
<dbReference type="STRING" id="1122930.SAMN02745168_0247"/>
<dbReference type="InterPro" id="IPR035906">
    <property type="entry name" value="MetI-like_sf"/>
</dbReference>